<dbReference type="AlphaFoldDB" id="A0A132A8Y0"/>
<comment type="caution">
    <text evidence="1">The sequence shown here is derived from an EMBL/GenBank/DDBJ whole genome shotgun (WGS) entry which is preliminary data.</text>
</comment>
<organism evidence="1 2">
    <name type="scientific">Sarcoptes scabiei</name>
    <name type="common">Itch mite</name>
    <name type="synonym">Acarus scabiei</name>
    <dbReference type="NCBI Taxonomy" id="52283"/>
    <lineage>
        <taxon>Eukaryota</taxon>
        <taxon>Metazoa</taxon>
        <taxon>Ecdysozoa</taxon>
        <taxon>Arthropoda</taxon>
        <taxon>Chelicerata</taxon>
        <taxon>Arachnida</taxon>
        <taxon>Acari</taxon>
        <taxon>Acariformes</taxon>
        <taxon>Sarcoptiformes</taxon>
        <taxon>Astigmata</taxon>
        <taxon>Psoroptidia</taxon>
        <taxon>Sarcoptoidea</taxon>
        <taxon>Sarcoptidae</taxon>
        <taxon>Sarcoptinae</taxon>
        <taxon>Sarcoptes</taxon>
    </lineage>
</organism>
<proteinExistence type="predicted"/>
<evidence type="ECO:0000313" key="1">
    <source>
        <dbReference type="EMBL" id="KPM07451.1"/>
    </source>
</evidence>
<dbReference type="Proteomes" id="UP000616769">
    <property type="component" value="Unassembled WGS sequence"/>
</dbReference>
<sequence>MDECEFLISDLLGKTPDRSTIRFMNGGVGGKQTPSILNLDSNEISNNDEDFDEYMIDSDDDDDDDDDDEDGAMFVDEMLLIPKIVIDDNDSLMMDKFSKQNHLQQQQKRIESESSSSILTVRDNNVDSKHLNGSKTDFIVNNHRKFNNFRGTSLPYLHNHRKIPMRQLDNGGENLRKHQEKRLVELEIENKILKNRLIKLKVFELEQNLGFDHCNEVRDLVNCFKSSSKRFNSNDVVTTTMISTTNMSNLN</sequence>
<evidence type="ECO:0000313" key="2">
    <source>
        <dbReference type="Proteomes" id="UP000616769"/>
    </source>
</evidence>
<reference evidence="1 2" key="1">
    <citation type="journal article" date="2015" name="Parasit. Vectors">
        <title>Draft genome of the scabies mite.</title>
        <authorList>
            <person name="Rider S.D.Jr."/>
            <person name="Morgan M.S."/>
            <person name="Arlian L.G."/>
        </authorList>
    </citation>
    <scope>NUCLEOTIDE SEQUENCE [LARGE SCALE GENOMIC DNA]</scope>
    <source>
        <strain evidence="1">Arlian Lab</strain>
    </source>
</reference>
<name>A0A132A8Y0_SARSC</name>
<dbReference type="EMBL" id="JXLN01011572">
    <property type="protein sequence ID" value="KPM07451.1"/>
    <property type="molecule type" value="Genomic_DNA"/>
</dbReference>
<accession>A0A132A8Y0</accession>
<protein>
    <submittedName>
        <fullName evidence="1">Uncharacterized protein</fullName>
    </submittedName>
</protein>
<dbReference type="VEuPathDB" id="VectorBase:SSCA000978"/>
<gene>
    <name evidence="1" type="ORF">QR98_0059450</name>
</gene>
<dbReference type="OrthoDB" id="5803015at2759"/>